<dbReference type="InterPro" id="IPR050687">
    <property type="entry name" value="Dynein_IC"/>
</dbReference>
<feature type="region of interest" description="Disordered" evidence="9">
    <location>
        <begin position="339"/>
        <end position="363"/>
    </location>
</feature>
<evidence type="ECO:0000256" key="8">
    <source>
        <dbReference type="PROSITE-ProRule" id="PRU00221"/>
    </source>
</evidence>
<dbReference type="GO" id="GO:0015934">
    <property type="term" value="C:large ribosomal subunit"/>
    <property type="evidence" value="ECO:0007669"/>
    <property type="project" value="InterPro"/>
</dbReference>
<feature type="domain" description="KOW" evidence="10">
    <location>
        <begin position="78"/>
        <end position="105"/>
    </location>
</feature>
<dbReference type="InterPro" id="IPR014722">
    <property type="entry name" value="Rib_uL2_dom2"/>
</dbReference>
<feature type="compositionally biased region" description="Basic and acidic residues" evidence="9">
    <location>
        <begin position="183"/>
        <end position="192"/>
    </location>
</feature>
<keyword evidence="4 8" id="KW-0853">WD repeat</keyword>
<feature type="region of interest" description="Disordered" evidence="9">
    <location>
        <begin position="229"/>
        <end position="271"/>
    </location>
</feature>
<comment type="similarity">
    <text evidence="2">Belongs to the universal ribosomal protein uL24 family.</text>
</comment>
<evidence type="ECO:0000256" key="7">
    <source>
        <dbReference type="ARBA" id="ARBA00023274"/>
    </source>
</evidence>
<dbReference type="InterPro" id="IPR008991">
    <property type="entry name" value="Translation_prot_SH3-like_sf"/>
</dbReference>
<dbReference type="Gene3D" id="2.130.10.10">
    <property type="entry name" value="YVTN repeat-like/Quinoprotein amine dehydrogenase"/>
    <property type="match status" value="2"/>
</dbReference>
<feature type="compositionally biased region" description="Low complexity" evidence="9">
    <location>
        <begin position="193"/>
        <end position="207"/>
    </location>
</feature>
<evidence type="ECO:0000256" key="9">
    <source>
        <dbReference type="SAM" id="MobiDB-lite"/>
    </source>
</evidence>
<dbReference type="EMBL" id="JAEPQZ010000003">
    <property type="protein sequence ID" value="KAG2183257.1"/>
    <property type="molecule type" value="Genomic_DNA"/>
</dbReference>
<evidence type="ECO:0000256" key="2">
    <source>
        <dbReference type="ARBA" id="ARBA00010618"/>
    </source>
</evidence>
<dbReference type="Pfam" id="PF00467">
    <property type="entry name" value="KOW"/>
    <property type="match status" value="1"/>
</dbReference>
<keyword evidence="12" id="KW-1185">Reference proteome</keyword>
<dbReference type="SUPFAM" id="SSF50978">
    <property type="entry name" value="WD40 repeat-like"/>
    <property type="match status" value="1"/>
</dbReference>
<evidence type="ECO:0000256" key="1">
    <source>
        <dbReference type="ARBA" id="ARBA00004496"/>
    </source>
</evidence>
<dbReference type="AlphaFoldDB" id="A0A8H7PZQ0"/>
<evidence type="ECO:0000313" key="12">
    <source>
        <dbReference type="Proteomes" id="UP000654370"/>
    </source>
</evidence>
<comment type="subcellular location">
    <subcellularLocation>
        <location evidence="1">Cytoplasm</location>
    </subcellularLocation>
</comment>
<dbReference type="GO" id="GO:0003723">
    <property type="term" value="F:RNA binding"/>
    <property type="evidence" value="ECO:0007669"/>
    <property type="project" value="InterPro"/>
</dbReference>
<dbReference type="PANTHER" id="PTHR12442:SF22">
    <property type="entry name" value="CYTOPLASMIC DYNEIN 1 INTERMEDIATE CHAIN-RELATED"/>
    <property type="match status" value="1"/>
</dbReference>
<dbReference type="InterPro" id="IPR036322">
    <property type="entry name" value="WD40_repeat_dom_sf"/>
</dbReference>
<evidence type="ECO:0000313" key="11">
    <source>
        <dbReference type="EMBL" id="KAG2183257.1"/>
    </source>
</evidence>
<dbReference type="InterPro" id="IPR005824">
    <property type="entry name" value="KOW"/>
</dbReference>
<keyword evidence="5" id="KW-0677">Repeat</keyword>
<dbReference type="FunFam" id="2.30.30.30:FF:000009">
    <property type="entry name" value="60S ribosomal protein L26"/>
    <property type="match status" value="1"/>
</dbReference>
<feature type="region of interest" description="Disordered" evidence="9">
    <location>
        <begin position="183"/>
        <end position="216"/>
    </location>
</feature>
<name>A0A8H7PZQ0_MORIS</name>
<dbReference type="SMART" id="SM00320">
    <property type="entry name" value="WD40"/>
    <property type="match status" value="6"/>
</dbReference>
<feature type="compositionally biased region" description="Basic and acidic residues" evidence="9">
    <location>
        <begin position="243"/>
        <end position="253"/>
    </location>
</feature>
<protein>
    <recommendedName>
        <fullName evidence="10">KOW domain-containing protein</fullName>
    </recommendedName>
</protein>
<dbReference type="PANTHER" id="PTHR12442">
    <property type="entry name" value="DYNEIN INTERMEDIATE CHAIN"/>
    <property type="match status" value="1"/>
</dbReference>
<dbReference type="SUPFAM" id="SSF50104">
    <property type="entry name" value="Translation proteins SH3-like domain"/>
    <property type="match status" value="1"/>
</dbReference>
<feature type="compositionally biased region" description="Polar residues" evidence="9">
    <location>
        <begin position="260"/>
        <end position="271"/>
    </location>
</feature>
<keyword evidence="7" id="KW-0687">Ribonucleoprotein</keyword>
<dbReference type="SMART" id="SM00739">
    <property type="entry name" value="KOW"/>
    <property type="match status" value="1"/>
</dbReference>
<organism evidence="11 12">
    <name type="scientific">Mortierella isabellina</name>
    <name type="common">Filamentous fungus</name>
    <name type="synonym">Umbelopsis isabellina</name>
    <dbReference type="NCBI Taxonomy" id="91625"/>
    <lineage>
        <taxon>Eukaryota</taxon>
        <taxon>Fungi</taxon>
        <taxon>Fungi incertae sedis</taxon>
        <taxon>Mucoromycota</taxon>
        <taxon>Mucoromycotina</taxon>
        <taxon>Umbelopsidomycetes</taxon>
        <taxon>Umbelopsidales</taxon>
        <taxon>Umbelopsidaceae</taxon>
        <taxon>Umbelopsis</taxon>
    </lineage>
</organism>
<dbReference type="NCBIfam" id="TIGR01080">
    <property type="entry name" value="rplX_A_E"/>
    <property type="match status" value="1"/>
</dbReference>
<dbReference type="PROSITE" id="PS01108">
    <property type="entry name" value="RIBOSOMAL_L24"/>
    <property type="match status" value="1"/>
</dbReference>
<proteinExistence type="inferred from homology"/>
<dbReference type="GO" id="GO:0003735">
    <property type="term" value="F:structural constituent of ribosome"/>
    <property type="evidence" value="ECO:0007669"/>
    <property type="project" value="InterPro"/>
</dbReference>
<dbReference type="GO" id="GO:0045503">
    <property type="term" value="F:dynein light chain binding"/>
    <property type="evidence" value="ECO:0007669"/>
    <property type="project" value="TreeGrafter"/>
</dbReference>
<evidence type="ECO:0000256" key="3">
    <source>
        <dbReference type="ARBA" id="ARBA00022490"/>
    </source>
</evidence>
<dbReference type="Pfam" id="PF00400">
    <property type="entry name" value="WD40"/>
    <property type="match status" value="1"/>
</dbReference>
<comment type="caution">
    <text evidence="11">The sequence shown here is derived from an EMBL/GenBank/DDBJ whole genome shotgun (WGS) entry which is preliminary data.</text>
</comment>
<dbReference type="CDD" id="cd06089">
    <property type="entry name" value="KOW_RPL26"/>
    <property type="match status" value="1"/>
</dbReference>
<gene>
    <name evidence="11" type="ORF">INT43_006261</name>
</gene>
<dbReference type="GO" id="GO:0005737">
    <property type="term" value="C:cytoplasm"/>
    <property type="evidence" value="ECO:0007669"/>
    <property type="project" value="UniProtKB-SubCell"/>
</dbReference>
<dbReference type="InterPro" id="IPR001680">
    <property type="entry name" value="WD40_rpt"/>
</dbReference>
<dbReference type="InterPro" id="IPR005825">
    <property type="entry name" value="Ribosomal_uL24_CS"/>
</dbReference>
<evidence type="ECO:0000256" key="4">
    <source>
        <dbReference type="ARBA" id="ARBA00022574"/>
    </source>
</evidence>
<keyword evidence="3" id="KW-0963">Cytoplasm</keyword>
<dbReference type="Pfam" id="PF16906">
    <property type="entry name" value="Ribosomal_L26"/>
    <property type="match status" value="1"/>
</dbReference>
<dbReference type="FunFam" id="2.130.10.10:FF:001070">
    <property type="entry name" value="Dynein intermediate chain, cytosolic"/>
    <property type="match status" value="1"/>
</dbReference>
<dbReference type="InterPro" id="IPR041988">
    <property type="entry name" value="Ribosomal_uL24_KOW"/>
</dbReference>
<accession>A0A8H7PZQ0</accession>
<evidence type="ECO:0000256" key="6">
    <source>
        <dbReference type="ARBA" id="ARBA00022980"/>
    </source>
</evidence>
<dbReference type="Gene3D" id="2.30.30.30">
    <property type="match status" value="1"/>
</dbReference>
<dbReference type="InterPro" id="IPR015943">
    <property type="entry name" value="WD40/YVTN_repeat-like_dom_sf"/>
</dbReference>
<sequence>MSSSAKGIYGDVSSSRSKSRKAHFSAPSSIRRKIMSASLSKELREQHKFSARPKFLPVRLTVTICLSRSTTLKARSIPVRKDDEVMVVRGSFKGREGKVVQVYRKKWVIHIDRVTREKVNGASVPIGIHPSNVVVTKVKLDTDRKAILERKGAAKNAMQEFFAAMERRKEELEKKRQKLAELRRAREERRAVLESQTAQQQASPSPNGSGGGNKDRKAIDDLVAMVLGERQGSPSPGAVSSDRGSDTGSERALSRPASMLETNIVSPTTEPKASFSVLTTSSRVTELSEAHADIIDIPPEVFIHYSKEVQTVEGSFDTPQLSEEEIRRQIMEEVEINERQKQAQLEDEKKQNETAQNEDTRDFVDSSSKIVERALHETYDFMKDYTIGAEVTSEDTSSKRIKFVCDFWDEKWSKNRSVTDVDWSPKYPELLVSSYNKNPMAVNEPDGIACVWNLHMPERPEFVFHSQSDVLAVKFSDFHPNYIIGGTYSGQIVLWDTRAKSLPVLKTPLSAGGHTHPVYSLQMIGTQNAHNLISASTDGFVCSWQLDMLAQPQDFIELVHPSHSKTDEVSVTCSGFPDNETTSFWVGTEEGNVYQANRYDRAGSKAGINQYDTYKGHAGAITGLNFHPLSGPVDFSDLYLTSSVDWTVKLWRAKSISKNSTHPTTILPLYSFEQADDHVYDVKWSPTHPALFGAVDGNGKFDLWNLNTDTEEPYVSTVVGSGKALNKLAWDHDGKKTAIGSSDGKVYVYELGDVASPKTEDWHLLQKNISEMIANQENPNK</sequence>
<dbReference type="FunFam" id="2.130.10.10:FF:000414">
    <property type="entry name" value="Cytoplasmic dynein intermediate chain"/>
    <property type="match status" value="1"/>
</dbReference>
<dbReference type="GO" id="GO:0045504">
    <property type="term" value="F:dynein heavy chain binding"/>
    <property type="evidence" value="ECO:0007669"/>
    <property type="project" value="TreeGrafter"/>
</dbReference>
<dbReference type="InterPro" id="IPR005756">
    <property type="entry name" value="Ribosomal_uL24_euk/arc"/>
</dbReference>
<keyword evidence="6" id="KW-0689">Ribosomal protein</keyword>
<dbReference type="GO" id="GO:0010970">
    <property type="term" value="P:transport along microtubule"/>
    <property type="evidence" value="ECO:0007669"/>
    <property type="project" value="TreeGrafter"/>
</dbReference>
<feature type="repeat" description="WD" evidence="8">
    <location>
        <begin position="614"/>
        <end position="661"/>
    </location>
</feature>
<dbReference type="GO" id="GO:0006412">
    <property type="term" value="P:translation"/>
    <property type="evidence" value="ECO:0007669"/>
    <property type="project" value="InterPro"/>
</dbReference>
<reference evidence="11" key="1">
    <citation type="submission" date="2020-12" db="EMBL/GenBank/DDBJ databases">
        <title>Metabolic potential, ecology and presence of endohyphal bacteria is reflected in genomic diversity of Mucoromycotina.</title>
        <authorList>
            <person name="Muszewska A."/>
            <person name="Okrasinska A."/>
            <person name="Steczkiewicz K."/>
            <person name="Drgas O."/>
            <person name="Orlowska M."/>
            <person name="Perlinska-Lenart U."/>
            <person name="Aleksandrzak-Piekarczyk T."/>
            <person name="Szatraj K."/>
            <person name="Zielenkiewicz U."/>
            <person name="Pilsyk S."/>
            <person name="Malc E."/>
            <person name="Mieczkowski P."/>
            <person name="Kruszewska J.S."/>
            <person name="Biernat P."/>
            <person name="Pawlowska J."/>
        </authorList>
    </citation>
    <scope>NUCLEOTIDE SEQUENCE</scope>
    <source>
        <strain evidence="11">WA0000067209</strain>
    </source>
</reference>
<dbReference type="PROSITE" id="PS50082">
    <property type="entry name" value="WD_REPEATS_2"/>
    <property type="match status" value="1"/>
</dbReference>
<dbReference type="Proteomes" id="UP000654370">
    <property type="component" value="Unassembled WGS sequence"/>
</dbReference>
<evidence type="ECO:0000256" key="5">
    <source>
        <dbReference type="ARBA" id="ARBA00022737"/>
    </source>
</evidence>
<evidence type="ECO:0000259" key="10">
    <source>
        <dbReference type="SMART" id="SM00739"/>
    </source>
</evidence>
<dbReference type="GO" id="GO:0005868">
    <property type="term" value="C:cytoplasmic dynein complex"/>
    <property type="evidence" value="ECO:0007669"/>
    <property type="project" value="TreeGrafter"/>
</dbReference>
<dbReference type="OrthoDB" id="366230at2759"/>